<keyword evidence="3" id="KW-1185">Reference proteome</keyword>
<dbReference type="GeneID" id="19299369"/>
<feature type="region of interest" description="Disordered" evidence="1">
    <location>
        <begin position="98"/>
        <end position="349"/>
    </location>
</feature>
<dbReference type="HOGENOM" id="CLU_795847_0_0_1"/>
<reference evidence="2 3" key="1">
    <citation type="journal article" date="2012" name="Science">
        <title>The Paleozoic origin of enzymatic lignin decomposition reconstructed from 31 fungal genomes.</title>
        <authorList>
            <person name="Floudas D."/>
            <person name="Binder M."/>
            <person name="Riley R."/>
            <person name="Barry K."/>
            <person name="Blanchette R.A."/>
            <person name="Henrissat B."/>
            <person name="Martinez A.T."/>
            <person name="Otillar R."/>
            <person name="Spatafora J.W."/>
            <person name="Yadav J.S."/>
            <person name="Aerts A."/>
            <person name="Benoit I."/>
            <person name="Boyd A."/>
            <person name="Carlson A."/>
            <person name="Copeland A."/>
            <person name="Coutinho P.M."/>
            <person name="de Vries R.P."/>
            <person name="Ferreira P."/>
            <person name="Findley K."/>
            <person name="Foster B."/>
            <person name="Gaskell J."/>
            <person name="Glotzer D."/>
            <person name="Gorecki P."/>
            <person name="Heitman J."/>
            <person name="Hesse C."/>
            <person name="Hori C."/>
            <person name="Igarashi K."/>
            <person name="Jurgens J.A."/>
            <person name="Kallen N."/>
            <person name="Kersten P."/>
            <person name="Kohler A."/>
            <person name="Kuees U."/>
            <person name="Kumar T.K.A."/>
            <person name="Kuo A."/>
            <person name="LaButti K."/>
            <person name="Larrondo L.F."/>
            <person name="Lindquist E."/>
            <person name="Ling A."/>
            <person name="Lombard V."/>
            <person name="Lucas S."/>
            <person name="Lundell T."/>
            <person name="Martin R."/>
            <person name="McLaughlin D.J."/>
            <person name="Morgenstern I."/>
            <person name="Morin E."/>
            <person name="Murat C."/>
            <person name="Nagy L.G."/>
            <person name="Nolan M."/>
            <person name="Ohm R.A."/>
            <person name="Patyshakuliyeva A."/>
            <person name="Rokas A."/>
            <person name="Ruiz-Duenas F.J."/>
            <person name="Sabat G."/>
            <person name="Salamov A."/>
            <person name="Samejima M."/>
            <person name="Schmutz J."/>
            <person name="Slot J.C."/>
            <person name="St John F."/>
            <person name="Stenlid J."/>
            <person name="Sun H."/>
            <person name="Sun S."/>
            <person name="Syed K."/>
            <person name="Tsang A."/>
            <person name="Wiebenga A."/>
            <person name="Young D."/>
            <person name="Pisabarro A."/>
            <person name="Eastwood D.C."/>
            <person name="Martin F."/>
            <person name="Cullen D."/>
            <person name="Grigoriev I.V."/>
            <person name="Hibbett D.S."/>
        </authorList>
    </citation>
    <scope>NUCLEOTIDE SEQUENCE [LARGE SCALE GENOMIC DNA]</scope>
    <source>
        <strain evidence="2 3">ATCC 11539</strain>
    </source>
</reference>
<feature type="compositionally biased region" description="Polar residues" evidence="1">
    <location>
        <begin position="238"/>
        <end position="253"/>
    </location>
</feature>
<dbReference type="STRING" id="670483.S7Q4S1"/>
<feature type="non-terminal residue" evidence="2">
    <location>
        <position position="349"/>
    </location>
</feature>
<accession>S7Q4S1</accession>
<feature type="compositionally biased region" description="Low complexity" evidence="1">
    <location>
        <begin position="149"/>
        <end position="164"/>
    </location>
</feature>
<dbReference type="Proteomes" id="UP000030669">
    <property type="component" value="Unassembled WGS sequence"/>
</dbReference>
<dbReference type="KEGG" id="gtr:GLOTRDRAFT_111289"/>
<evidence type="ECO:0000313" key="3">
    <source>
        <dbReference type="Proteomes" id="UP000030669"/>
    </source>
</evidence>
<dbReference type="EMBL" id="KB469303">
    <property type="protein sequence ID" value="EPQ54492.1"/>
    <property type="molecule type" value="Genomic_DNA"/>
</dbReference>
<organism evidence="2 3">
    <name type="scientific">Gloeophyllum trabeum (strain ATCC 11539 / FP-39264 / Madison 617)</name>
    <name type="common">Brown rot fungus</name>
    <dbReference type="NCBI Taxonomy" id="670483"/>
    <lineage>
        <taxon>Eukaryota</taxon>
        <taxon>Fungi</taxon>
        <taxon>Dikarya</taxon>
        <taxon>Basidiomycota</taxon>
        <taxon>Agaricomycotina</taxon>
        <taxon>Agaricomycetes</taxon>
        <taxon>Gloeophyllales</taxon>
        <taxon>Gloeophyllaceae</taxon>
        <taxon>Gloeophyllum</taxon>
    </lineage>
</organism>
<gene>
    <name evidence="2" type="ORF">GLOTRDRAFT_111289</name>
</gene>
<feature type="compositionally biased region" description="Basic residues" evidence="1">
    <location>
        <begin position="42"/>
        <end position="52"/>
    </location>
</feature>
<proteinExistence type="predicted"/>
<dbReference type="RefSeq" id="XP_007866795.1">
    <property type="nucleotide sequence ID" value="XM_007868604.1"/>
</dbReference>
<evidence type="ECO:0000313" key="2">
    <source>
        <dbReference type="EMBL" id="EPQ54492.1"/>
    </source>
</evidence>
<dbReference type="OMA" id="HPAHIMA"/>
<sequence length="349" mass="37537">MASSSPLPVPGDQDDYLSAHSSAEASSEDSEPRSKALQERRSRSRSRARSKSHAPVYPVPRGQSQFPPPVPENELGAQAQYLLAQAMQHLSYLISATGTPHQHQHGPGLAPPWTPPFAPPTYPLSLPPGPWPPQTPSHRSRHRSQVPFPSSSPAGSHHPSSSSALVTPSHSRHPYPHSYDPAFSGATLPPSSPEPESPISSPDFEKMRPKPLAGRGRSKSRGRRVSFKLDEDSPPRRANSSLGPVRSRSSNGDDNLARTSDDDAGDMYVFGPRSARKRSVRRGTPAAARSSSPSKTREDISDVESASDRGSPMKKFERGQTPGPPSRPAGSSRSAARDASMRPSSSKSR</sequence>
<feature type="compositionally biased region" description="Basic and acidic residues" evidence="1">
    <location>
        <begin position="30"/>
        <end position="41"/>
    </location>
</feature>
<dbReference type="eggNOG" id="ENOG502T1NU">
    <property type="taxonomic scope" value="Eukaryota"/>
</dbReference>
<feature type="compositionally biased region" description="Basic residues" evidence="1">
    <location>
        <begin position="216"/>
        <end position="226"/>
    </location>
</feature>
<feature type="region of interest" description="Disordered" evidence="1">
    <location>
        <begin position="1"/>
        <end position="73"/>
    </location>
</feature>
<feature type="compositionally biased region" description="Pro residues" evidence="1">
    <location>
        <begin position="109"/>
        <end position="135"/>
    </location>
</feature>
<name>S7Q4S1_GLOTA</name>
<dbReference type="AlphaFoldDB" id="S7Q4S1"/>
<protein>
    <submittedName>
        <fullName evidence="2">Uncharacterized protein</fullName>
    </submittedName>
</protein>
<evidence type="ECO:0000256" key="1">
    <source>
        <dbReference type="SAM" id="MobiDB-lite"/>
    </source>
</evidence>